<accession>A0A1E3PIQ2</accession>
<dbReference type="GO" id="GO:0016282">
    <property type="term" value="C:eukaryotic 43S preinitiation complex"/>
    <property type="evidence" value="ECO:0007669"/>
    <property type="project" value="UniProtKB-UniRule"/>
</dbReference>
<evidence type="ECO:0000256" key="6">
    <source>
        <dbReference type="PROSITE-ProRule" id="PRU00176"/>
    </source>
</evidence>
<dbReference type="GO" id="GO:0001732">
    <property type="term" value="P:formation of cytoplasmic translation initiation complex"/>
    <property type="evidence" value="ECO:0007669"/>
    <property type="project" value="UniProtKB-UniRule"/>
</dbReference>
<dbReference type="InterPro" id="IPR017334">
    <property type="entry name" value="eIF3_g"/>
</dbReference>
<keyword evidence="2 5" id="KW-0396">Initiation factor</keyword>
<dbReference type="CDD" id="cd12408">
    <property type="entry name" value="RRM_eIF3G_like"/>
    <property type="match status" value="1"/>
</dbReference>
<dbReference type="GO" id="GO:0071540">
    <property type="term" value="C:eukaryotic translation initiation factor 3 complex, eIF3e"/>
    <property type="evidence" value="ECO:0007669"/>
    <property type="project" value="EnsemblFungi"/>
</dbReference>
<protein>
    <recommendedName>
        <fullName evidence="5">Eukaryotic translation initiation factor 3 subunit G</fullName>
        <shortName evidence="5">eIF3g</shortName>
    </recommendedName>
    <alternativeName>
        <fullName evidence="5">Eukaryotic translation initiation factor 3 RNA-binding subunit</fullName>
        <shortName evidence="5">eIF-3 RNA-binding subunit</shortName>
    </alternativeName>
    <alternativeName>
        <fullName evidence="5">Translation initiation factor eIF3 p33 subunit homolog</fullName>
        <shortName evidence="5">eIF3 p33 homolog</shortName>
    </alternativeName>
</protein>
<feature type="region of interest" description="Disordered" evidence="7">
    <location>
        <begin position="153"/>
        <end position="202"/>
    </location>
</feature>
<evidence type="ECO:0000256" key="3">
    <source>
        <dbReference type="ARBA" id="ARBA00022884"/>
    </source>
</evidence>
<dbReference type="PROSITE" id="PS50102">
    <property type="entry name" value="RRM"/>
    <property type="match status" value="1"/>
</dbReference>
<dbReference type="Pfam" id="PF12353">
    <property type="entry name" value="eIF3g"/>
    <property type="match status" value="1"/>
</dbReference>
<organism evidence="9 10">
    <name type="scientific">Nadsonia fulvescens var. elongata DSM 6958</name>
    <dbReference type="NCBI Taxonomy" id="857566"/>
    <lineage>
        <taxon>Eukaryota</taxon>
        <taxon>Fungi</taxon>
        <taxon>Dikarya</taxon>
        <taxon>Ascomycota</taxon>
        <taxon>Saccharomycotina</taxon>
        <taxon>Dipodascomycetes</taxon>
        <taxon>Dipodascales</taxon>
        <taxon>Dipodascales incertae sedis</taxon>
        <taxon>Nadsonia</taxon>
    </lineage>
</organism>
<evidence type="ECO:0000256" key="7">
    <source>
        <dbReference type="SAM" id="MobiDB-lite"/>
    </source>
</evidence>
<dbReference type="Pfam" id="PF00076">
    <property type="entry name" value="RRM_1"/>
    <property type="match status" value="1"/>
</dbReference>
<dbReference type="InterPro" id="IPR000504">
    <property type="entry name" value="RRM_dom"/>
</dbReference>
<evidence type="ECO:0000256" key="4">
    <source>
        <dbReference type="ARBA" id="ARBA00022917"/>
    </source>
</evidence>
<dbReference type="PIRSF" id="PIRSF037949">
    <property type="entry name" value="Transl_init_eIF-3_RNA-bind"/>
    <property type="match status" value="1"/>
</dbReference>
<reference evidence="9 10" key="1">
    <citation type="journal article" date="2016" name="Proc. Natl. Acad. Sci. U.S.A.">
        <title>Comparative genomics of biotechnologically important yeasts.</title>
        <authorList>
            <person name="Riley R."/>
            <person name="Haridas S."/>
            <person name="Wolfe K.H."/>
            <person name="Lopes M.R."/>
            <person name="Hittinger C.T."/>
            <person name="Goeker M."/>
            <person name="Salamov A.A."/>
            <person name="Wisecaver J.H."/>
            <person name="Long T.M."/>
            <person name="Calvey C.H."/>
            <person name="Aerts A.L."/>
            <person name="Barry K.W."/>
            <person name="Choi C."/>
            <person name="Clum A."/>
            <person name="Coughlan A.Y."/>
            <person name="Deshpande S."/>
            <person name="Douglass A.P."/>
            <person name="Hanson S.J."/>
            <person name="Klenk H.-P."/>
            <person name="LaButti K.M."/>
            <person name="Lapidus A."/>
            <person name="Lindquist E.A."/>
            <person name="Lipzen A.M."/>
            <person name="Meier-Kolthoff J.P."/>
            <person name="Ohm R.A."/>
            <person name="Otillar R.P."/>
            <person name="Pangilinan J.L."/>
            <person name="Peng Y."/>
            <person name="Rokas A."/>
            <person name="Rosa C.A."/>
            <person name="Scheuner C."/>
            <person name="Sibirny A.A."/>
            <person name="Slot J.C."/>
            <person name="Stielow J.B."/>
            <person name="Sun H."/>
            <person name="Kurtzman C.P."/>
            <person name="Blackwell M."/>
            <person name="Grigoriev I.V."/>
            <person name="Jeffries T.W."/>
        </authorList>
    </citation>
    <scope>NUCLEOTIDE SEQUENCE [LARGE SCALE GENOMIC DNA]</scope>
    <source>
        <strain evidence="9 10">DSM 6958</strain>
    </source>
</reference>
<evidence type="ECO:0000256" key="2">
    <source>
        <dbReference type="ARBA" id="ARBA00022540"/>
    </source>
</evidence>
<name>A0A1E3PIQ2_9ASCO</name>
<dbReference type="Proteomes" id="UP000095009">
    <property type="component" value="Unassembled WGS sequence"/>
</dbReference>
<evidence type="ECO:0000313" key="10">
    <source>
        <dbReference type="Proteomes" id="UP000095009"/>
    </source>
</evidence>
<keyword evidence="3 6" id="KW-0694">RNA-binding</keyword>
<evidence type="ECO:0000313" key="9">
    <source>
        <dbReference type="EMBL" id="ODQ65238.1"/>
    </source>
</evidence>
<dbReference type="GO" id="GO:0033290">
    <property type="term" value="C:eukaryotic 48S preinitiation complex"/>
    <property type="evidence" value="ECO:0007669"/>
    <property type="project" value="UniProtKB-UniRule"/>
</dbReference>
<keyword evidence="10" id="KW-1185">Reference proteome</keyword>
<dbReference type="InterPro" id="IPR035979">
    <property type="entry name" value="RBD_domain_sf"/>
</dbReference>
<dbReference type="SMART" id="SM00360">
    <property type="entry name" value="RRM"/>
    <property type="match status" value="1"/>
</dbReference>
<keyword evidence="4 5" id="KW-0648">Protein biosynthesis</keyword>
<dbReference type="InterPro" id="IPR034240">
    <property type="entry name" value="eIF3G_RRM"/>
</dbReference>
<proteinExistence type="inferred from homology"/>
<sequence length="279" mass="30294">MSADIAIGKSTWADEMEEDEGLLAPVVTTNRDGTKTVVSYRIDPDTQKKIKVTQKIREVVVKERVNAAVAERKSWAKYGREKDCPPGPNLITTSVGENMLFRLALKSKVREEDEEKAEAKKVVKDKKITCRICGGEHFTSKCPYKDALGPADATAAEAEASRQGSPAPAAGGSYVPPHLRNGGSAAAGGSGAPSENPDESPALRISNLSEEANEQDLRELFGGFGPLERVHVVKDRETGRPRGFAFVTFMSRMSAERAKKVMDGHGFDNLIMSVDFAKR</sequence>
<evidence type="ECO:0000256" key="1">
    <source>
        <dbReference type="ARBA" id="ARBA00022490"/>
    </source>
</evidence>
<dbReference type="OrthoDB" id="639027at2759"/>
<dbReference type="GO" id="GO:0003723">
    <property type="term" value="F:RNA binding"/>
    <property type="evidence" value="ECO:0007669"/>
    <property type="project" value="UniProtKB-UniRule"/>
</dbReference>
<comment type="subcellular location">
    <subcellularLocation>
        <location evidence="5">Cytoplasm</location>
    </subcellularLocation>
</comment>
<dbReference type="EMBL" id="KV454410">
    <property type="protein sequence ID" value="ODQ65238.1"/>
    <property type="molecule type" value="Genomic_DNA"/>
</dbReference>
<dbReference type="InterPro" id="IPR012677">
    <property type="entry name" value="Nucleotide-bd_a/b_plait_sf"/>
</dbReference>
<dbReference type="SUPFAM" id="SSF54928">
    <property type="entry name" value="RNA-binding domain, RBD"/>
    <property type="match status" value="1"/>
</dbReference>
<dbReference type="GO" id="GO:0071541">
    <property type="term" value="C:eukaryotic translation initiation factor 3 complex, eIF3m"/>
    <property type="evidence" value="ECO:0007669"/>
    <property type="project" value="EnsemblFungi"/>
</dbReference>
<dbReference type="STRING" id="857566.A0A1E3PIQ2"/>
<comment type="function">
    <text evidence="5">RNA-binding component of the eukaryotic translation initiation factor 3 (eIF-3) complex, which is involved in protein synthesis of a specialized repertoire of mRNAs and, together with other initiation factors, stimulates binding of mRNA and methionyl-tRNAi to the 40S ribosome. The eIF-3 complex specifically targets and initiates translation of a subset of mRNAs involved in cell proliferation. This subunit can bind 18S rRNA.</text>
</comment>
<dbReference type="HAMAP" id="MF_03006">
    <property type="entry name" value="eIF3g"/>
    <property type="match status" value="1"/>
</dbReference>
<gene>
    <name evidence="5" type="primary">TIF35</name>
    <name evidence="9" type="ORF">NADFUDRAFT_51833</name>
</gene>
<keyword evidence="1 5" id="KW-0963">Cytoplasm</keyword>
<dbReference type="PANTHER" id="PTHR10352">
    <property type="entry name" value="EUKARYOTIC TRANSLATION INITIATION FACTOR 3 SUBUNIT G"/>
    <property type="match status" value="1"/>
</dbReference>
<comment type="subunit">
    <text evidence="5">Component of the eukaryotic translation initiation factor 3 (eIF-3) complex.</text>
</comment>
<evidence type="ECO:0000256" key="5">
    <source>
        <dbReference type="HAMAP-Rule" id="MF_03006"/>
    </source>
</evidence>
<dbReference type="CDD" id="cd12933">
    <property type="entry name" value="eIF3G"/>
    <property type="match status" value="1"/>
</dbReference>
<dbReference type="InterPro" id="IPR024675">
    <property type="entry name" value="eIF3g_N"/>
</dbReference>
<dbReference type="GO" id="GO:0003743">
    <property type="term" value="F:translation initiation factor activity"/>
    <property type="evidence" value="ECO:0007669"/>
    <property type="project" value="UniProtKB-UniRule"/>
</dbReference>
<feature type="domain" description="RRM" evidence="8">
    <location>
        <begin position="201"/>
        <end position="279"/>
    </location>
</feature>
<dbReference type="Gene3D" id="3.30.70.330">
    <property type="match status" value="1"/>
</dbReference>
<dbReference type="AlphaFoldDB" id="A0A1E3PIQ2"/>
<comment type="similarity">
    <text evidence="5">Belongs to the eIF-3 subunit G family.</text>
</comment>
<evidence type="ECO:0000259" key="8">
    <source>
        <dbReference type="PROSITE" id="PS50102"/>
    </source>
</evidence>